<gene>
    <name evidence="4" type="ORF">EHQ17_09130</name>
</gene>
<dbReference type="Pfam" id="PF00583">
    <property type="entry name" value="Acetyltransf_1"/>
    <property type="match status" value="1"/>
</dbReference>
<proteinExistence type="predicted"/>
<evidence type="ECO:0000256" key="1">
    <source>
        <dbReference type="ARBA" id="ARBA00022679"/>
    </source>
</evidence>
<dbReference type="EMBL" id="RQFA01000037">
    <property type="protein sequence ID" value="TGK34572.1"/>
    <property type="molecule type" value="Genomic_DNA"/>
</dbReference>
<evidence type="ECO:0000313" key="4">
    <source>
        <dbReference type="EMBL" id="TGK34572.1"/>
    </source>
</evidence>
<dbReference type="PROSITE" id="PS51186">
    <property type="entry name" value="GNAT"/>
    <property type="match status" value="1"/>
</dbReference>
<dbReference type="SUPFAM" id="SSF55729">
    <property type="entry name" value="Acyl-CoA N-acyltransferases (Nat)"/>
    <property type="match status" value="1"/>
</dbReference>
<reference evidence="4" key="1">
    <citation type="journal article" date="2019" name="PLoS Negl. Trop. Dis.">
        <title>Revisiting the worldwide diversity of Leptospira species in the environment.</title>
        <authorList>
            <person name="Vincent A.T."/>
            <person name="Schiettekatte O."/>
            <person name="Bourhy P."/>
            <person name="Veyrier F.J."/>
            <person name="Picardeau M."/>
        </authorList>
    </citation>
    <scope>NUCLEOTIDE SEQUENCE [LARGE SCALE GENOMIC DNA]</scope>
    <source>
        <strain evidence="4">201800299</strain>
    </source>
</reference>
<keyword evidence="1 4" id="KW-0808">Transferase</keyword>
<dbReference type="OrthoDB" id="9792929at2"/>
<dbReference type="Gene3D" id="3.40.630.30">
    <property type="match status" value="1"/>
</dbReference>
<keyword evidence="5" id="KW-1185">Reference proteome</keyword>
<dbReference type="RefSeq" id="WP_135595275.1">
    <property type="nucleotide sequence ID" value="NZ_RQEZ01000114.1"/>
</dbReference>
<dbReference type="InterPro" id="IPR000182">
    <property type="entry name" value="GNAT_dom"/>
</dbReference>
<dbReference type="InterPro" id="IPR016181">
    <property type="entry name" value="Acyl_CoA_acyltransferase"/>
</dbReference>
<evidence type="ECO:0000259" key="3">
    <source>
        <dbReference type="PROSITE" id="PS51186"/>
    </source>
</evidence>
<dbReference type="InterPro" id="IPR051016">
    <property type="entry name" value="Diverse_Substrate_AcTransf"/>
</dbReference>
<comment type="caution">
    <text evidence="4">The sequence shown here is derived from an EMBL/GenBank/DDBJ whole genome shotgun (WGS) entry which is preliminary data.</text>
</comment>
<dbReference type="CDD" id="cd04301">
    <property type="entry name" value="NAT_SF"/>
    <property type="match status" value="1"/>
</dbReference>
<keyword evidence="2" id="KW-0012">Acyltransferase</keyword>
<sequence length="149" mass="16996">MEIKVEIARIEDLTDIARLFGEYRKFYGKEAEPESEKNYVLQRMQAGDSHLCAARDEKGEIVGFAQCYFTFSSLSMCKVLILNDLYVSPSARGRNVAKKIIEHVIGFSKKEGFRGIALETAASNTIARKIYEDFGFTKDDSFLHYFLKV</sequence>
<dbReference type="Proteomes" id="UP000298277">
    <property type="component" value="Unassembled WGS sequence"/>
</dbReference>
<organism evidence="4 5">
    <name type="scientific">Leptospira gomenensis</name>
    <dbReference type="NCBI Taxonomy" id="2484974"/>
    <lineage>
        <taxon>Bacteria</taxon>
        <taxon>Pseudomonadati</taxon>
        <taxon>Spirochaetota</taxon>
        <taxon>Spirochaetia</taxon>
        <taxon>Leptospirales</taxon>
        <taxon>Leptospiraceae</taxon>
        <taxon>Leptospira</taxon>
    </lineage>
</organism>
<dbReference type="AlphaFoldDB" id="A0A5F1YI43"/>
<dbReference type="PANTHER" id="PTHR10545">
    <property type="entry name" value="DIAMINE N-ACETYLTRANSFERASE"/>
    <property type="match status" value="1"/>
</dbReference>
<name>A0A5F1YI43_9LEPT</name>
<feature type="domain" description="N-acetyltransferase" evidence="3">
    <location>
        <begin position="3"/>
        <end position="149"/>
    </location>
</feature>
<protein>
    <submittedName>
        <fullName evidence="4">GNAT family N-acetyltransferase</fullName>
    </submittedName>
</protein>
<accession>A0A5F1YI43</accession>
<evidence type="ECO:0000313" key="5">
    <source>
        <dbReference type="Proteomes" id="UP000298277"/>
    </source>
</evidence>
<evidence type="ECO:0000256" key="2">
    <source>
        <dbReference type="ARBA" id="ARBA00023315"/>
    </source>
</evidence>
<dbReference type="PANTHER" id="PTHR10545:SF29">
    <property type="entry name" value="GH14572P-RELATED"/>
    <property type="match status" value="1"/>
</dbReference>
<dbReference type="GO" id="GO:0008080">
    <property type="term" value="F:N-acetyltransferase activity"/>
    <property type="evidence" value="ECO:0007669"/>
    <property type="project" value="TreeGrafter"/>
</dbReference>